<feature type="compositionally biased region" description="Basic and acidic residues" evidence="1">
    <location>
        <begin position="60"/>
        <end position="73"/>
    </location>
</feature>
<keyword evidence="2" id="KW-1185">Reference proteome</keyword>
<reference evidence="3" key="1">
    <citation type="submission" date="2019-12" db="UniProtKB">
        <authorList>
            <consortium name="WormBaseParasite"/>
        </authorList>
    </citation>
    <scope>IDENTIFICATION</scope>
</reference>
<evidence type="ECO:0000313" key="2">
    <source>
        <dbReference type="Proteomes" id="UP000046395"/>
    </source>
</evidence>
<feature type="region of interest" description="Disordered" evidence="1">
    <location>
        <begin position="19"/>
        <end position="73"/>
    </location>
</feature>
<proteinExistence type="predicted"/>
<dbReference type="Proteomes" id="UP000046395">
    <property type="component" value="Unassembled WGS sequence"/>
</dbReference>
<accession>A0A5S6QGW1</accession>
<evidence type="ECO:0000313" key="3">
    <source>
        <dbReference type="WBParaSite" id="TMUE_2000006641.1"/>
    </source>
</evidence>
<organism evidence="2 3">
    <name type="scientific">Trichuris muris</name>
    <name type="common">Mouse whipworm</name>
    <dbReference type="NCBI Taxonomy" id="70415"/>
    <lineage>
        <taxon>Eukaryota</taxon>
        <taxon>Metazoa</taxon>
        <taxon>Ecdysozoa</taxon>
        <taxon>Nematoda</taxon>
        <taxon>Enoplea</taxon>
        <taxon>Dorylaimia</taxon>
        <taxon>Trichinellida</taxon>
        <taxon>Trichuridae</taxon>
        <taxon>Trichuris</taxon>
    </lineage>
</organism>
<evidence type="ECO:0000256" key="1">
    <source>
        <dbReference type="SAM" id="MobiDB-lite"/>
    </source>
</evidence>
<sequence>MAHPCGEVPWLATPARRIESRSAGHSRTTNRIAEVESRTAGIAAPSANRIARPAGIGARRPIETRGTESGRDRKDVYPLLHQYPQTCIPSNLHIPFVTIRLPTLFCRNEFWAGEVANNQESTRESSTLNAARVPWGLLQHDISHKPSADELSDFAASKCSL</sequence>
<dbReference type="AlphaFoldDB" id="A0A5S6QGW1"/>
<name>A0A5S6QGW1_TRIMR</name>
<dbReference type="WBParaSite" id="TMUE_2000006641.1">
    <property type="protein sequence ID" value="TMUE_2000006641.1"/>
    <property type="gene ID" value="WBGene00287911"/>
</dbReference>
<feature type="compositionally biased region" description="Low complexity" evidence="1">
    <location>
        <begin position="49"/>
        <end position="59"/>
    </location>
</feature>
<protein>
    <submittedName>
        <fullName evidence="3">Uncharacterized protein</fullName>
    </submittedName>
</protein>